<reference evidence="1 2" key="1">
    <citation type="submission" date="2022-05" db="EMBL/GenBank/DDBJ databases">
        <authorList>
            <consortium name="Genoscope - CEA"/>
            <person name="William W."/>
        </authorList>
    </citation>
    <scope>NUCLEOTIDE SEQUENCE [LARGE SCALE GENOMIC DNA]</scope>
</reference>
<protein>
    <submittedName>
        <fullName evidence="1">Uncharacterized protein</fullName>
    </submittedName>
</protein>
<dbReference type="EMBL" id="CALNXK010000159">
    <property type="protein sequence ID" value="CAH3170889.1"/>
    <property type="molecule type" value="Genomic_DNA"/>
</dbReference>
<name>A0ABN8QV26_9CNID</name>
<accession>A0ABN8QV26</accession>
<evidence type="ECO:0000313" key="1">
    <source>
        <dbReference type="EMBL" id="CAH3170889.1"/>
    </source>
</evidence>
<sequence length="85" mass="9176">TTDNGTVSVKPLPDSERPAGFYVKPFGCETPETQCKGSLFKALTALGQGNVEKCVASSNSGKEWSLKTFDKDIPHPDTIFLITEV</sequence>
<proteinExistence type="predicted"/>
<evidence type="ECO:0000313" key="2">
    <source>
        <dbReference type="Proteomes" id="UP001159405"/>
    </source>
</evidence>
<gene>
    <name evidence="1" type="ORF">PLOB_00011036</name>
</gene>
<dbReference type="Proteomes" id="UP001159405">
    <property type="component" value="Unassembled WGS sequence"/>
</dbReference>
<comment type="caution">
    <text evidence="1">The sequence shown here is derived from an EMBL/GenBank/DDBJ whole genome shotgun (WGS) entry which is preliminary data.</text>
</comment>
<organism evidence="1 2">
    <name type="scientific">Porites lobata</name>
    <dbReference type="NCBI Taxonomy" id="104759"/>
    <lineage>
        <taxon>Eukaryota</taxon>
        <taxon>Metazoa</taxon>
        <taxon>Cnidaria</taxon>
        <taxon>Anthozoa</taxon>
        <taxon>Hexacorallia</taxon>
        <taxon>Scleractinia</taxon>
        <taxon>Fungiina</taxon>
        <taxon>Poritidae</taxon>
        <taxon>Porites</taxon>
    </lineage>
</organism>
<feature type="non-terminal residue" evidence="1">
    <location>
        <position position="1"/>
    </location>
</feature>
<keyword evidence="2" id="KW-1185">Reference proteome</keyword>